<feature type="region of interest" description="Disordered" evidence="1">
    <location>
        <begin position="1"/>
        <end position="22"/>
    </location>
</feature>
<gene>
    <name evidence="2" type="ORF">CEPIT_LOCUS30716</name>
</gene>
<accession>A0AAV0F4U0</accession>
<evidence type="ECO:0000313" key="2">
    <source>
        <dbReference type="EMBL" id="CAH9130553.1"/>
    </source>
</evidence>
<reference evidence="2" key="1">
    <citation type="submission" date="2022-07" db="EMBL/GenBank/DDBJ databases">
        <authorList>
            <person name="Macas J."/>
            <person name="Novak P."/>
            <person name="Neumann P."/>
        </authorList>
    </citation>
    <scope>NUCLEOTIDE SEQUENCE</scope>
</reference>
<dbReference type="EMBL" id="CAMAPF010000962">
    <property type="protein sequence ID" value="CAH9130553.1"/>
    <property type="molecule type" value="Genomic_DNA"/>
</dbReference>
<proteinExistence type="predicted"/>
<evidence type="ECO:0000313" key="3">
    <source>
        <dbReference type="Proteomes" id="UP001152523"/>
    </source>
</evidence>
<protein>
    <submittedName>
        <fullName evidence="2">Uncharacterized protein</fullName>
    </submittedName>
</protein>
<name>A0AAV0F4U0_9ASTE</name>
<sequence>MNNRPNMMSNLGGKRKEFESEGVSLQKSQPLLLLGGSPNAPLGLQVRRQPESTTRRCSQQNSFAKDVIISAAARLHGGGDGGVLGVTITGGGDELPLNQSSLTALTYDNVETAIGSLQHEPPPPPLVNNNYEGLQTGNDRAMHGGGAVHGLTTTGGGDELPLNQTSLAALINNNVGIATESLQHVPPPLFENNNNEGCTNEDIPSQNETQDSVMRHTNDDTTMNTNDSSPVLFEYTSLDIVDVEAVWAFLYEDGEASVTVNEQDEETRGESEYERELERTFEDIIENQPILGSSFDNFLLDGSI</sequence>
<dbReference type="Proteomes" id="UP001152523">
    <property type="component" value="Unassembled WGS sequence"/>
</dbReference>
<comment type="caution">
    <text evidence="2">The sequence shown here is derived from an EMBL/GenBank/DDBJ whole genome shotgun (WGS) entry which is preliminary data.</text>
</comment>
<evidence type="ECO:0000256" key="1">
    <source>
        <dbReference type="SAM" id="MobiDB-lite"/>
    </source>
</evidence>
<keyword evidence="3" id="KW-1185">Reference proteome</keyword>
<organism evidence="2 3">
    <name type="scientific">Cuscuta epithymum</name>
    <dbReference type="NCBI Taxonomy" id="186058"/>
    <lineage>
        <taxon>Eukaryota</taxon>
        <taxon>Viridiplantae</taxon>
        <taxon>Streptophyta</taxon>
        <taxon>Embryophyta</taxon>
        <taxon>Tracheophyta</taxon>
        <taxon>Spermatophyta</taxon>
        <taxon>Magnoliopsida</taxon>
        <taxon>eudicotyledons</taxon>
        <taxon>Gunneridae</taxon>
        <taxon>Pentapetalae</taxon>
        <taxon>asterids</taxon>
        <taxon>lamiids</taxon>
        <taxon>Solanales</taxon>
        <taxon>Convolvulaceae</taxon>
        <taxon>Cuscuteae</taxon>
        <taxon>Cuscuta</taxon>
        <taxon>Cuscuta subgen. Cuscuta</taxon>
    </lineage>
</organism>
<dbReference type="AlphaFoldDB" id="A0AAV0F4U0"/>